<dbReference type="PANTHER" id="PTHR12585:SF69">
    <property type="entry name" value="FI11703P"/>
    <property type="match status" value="1"/>
</dbReference>
<organism evidence="9 10">
    <name type="scientific">Biomphalaria pfeifferi</name>
    <name type="common">Bloodfluke planorb</name>
    <name type="synonym">Freshwater snail</name>
    <dbReference type="NCBI Taxonomy" id="112525"/>
    <lineage>
        <taxon>Eukaryota</taxon>
        <taxon>Metazoa</taxon>
        <taxon>Spiralia</taxon>
        <taxon>Lophotrochozoa</taxon>
        <taxon>Mollusca</taxon>
        <taxon>Gastropoda</taxon>
        <taxon>Heterobranchia</taxon>
        <taxon>Euthyneura</taxon>
        <taxon>Panpulmonata</taxon>
        <taxon>Hygrophila</taxon>
        <taxon>Lymnaeoidea</taxon>
        <taxon>Planorbidae</taxon>
        <taxon>Biomphalaria</taxon>
    </lineage>
</organism>
<evidence type="ECO:0000256" key="4">
    <source>
        <dbReference type="ARBA" id="ARBA00022454"/>
    </source>
</evidence>
<evidence type="ECO:0000259" key="8">
    <source>
        <dbReference type="Pfam" id="PF04825"/>
    </source>
</evidence>
<evidence type="ECO:0000256" key="1">
    <source>
        <dbReference type="ARBA" id="ARBA00004123"/>
    </source>
</evidence>
<keyword evidence="5" id="KW-0539">Nucleus</keyword>
<dbReference type="Gene3D" id="1.10.10.580">
    <property type="entry name" value="Structural maintenance of chromosome 1. Chain E"/>
    <property type="match status" value="1"/>
</dbReference>
<reference evidence="9" key="2">
    <citation type="submission" date="2023-04" db="EMBL/GenBank/DDBJ databases">
        <authorList>
            <person name="Bu L."/>
            <person name="Lu L."/>
            <person name="Laidemitt M.R."/>
            <person name="Zhang S.M."/>
            <person name="Mutuku M."/>
            <person name="Mkoji G."/>
            <person name="Steinauer M."/>
            <person name="Loker E.S."/>
        </authorList>
    </citation>
    <scope>NUCLEOTIDE SEQUENCE</scope>
    <source>
        <strain evidence="9">KasaAsao</strain>
        <tissue evidence="9">Whole Snail</tissue>
    </source>
</reference>
<dbReference type="GO" id="GO:0007062">
    <property type="term" value="P:sister chromatid cohesion"/>
    <property type="evidence" value="ECO:0007669"/>
    <property type="project" value="InterPro"/>
</dbReference>
<feature type="compositionally biased region" description="Basic and acidic residues" evidence="6">
    <location>
        <begin position="635"/>
        <end position="645"/>
    </location>
</feature>
<feature type="region of interest" description="Disordered" evidence="6">
    <location>
        <begin position="611"/>
        <end position="654"/>
    </location>
</feature>
<accession>A0AAD8EYY7</accession>
<dbReference type="Proteomes" id="UP001233172">
    <property type="component" value="Unassembled WGS sequence"/>
</dbReference>
<comment type="caution">
    <text evidence="9">The sequence shown here is derived from an EMBL/GenBank/DDBJ whole genome shotgun (WGS) entry which is preliminary data.</text>
</comment>
<feature type="compositionally biased region" description="Acidic residues" evidence="6">
    <location>
        <begin position="578"/>
        <end position="597"/>
    </location>
</feature>
<dbReference type="GO" id="GO:0008278">
    <property type="term" value="C:cohesin complex"/>
    <property type="evidence" value="ECO:0007669"/>
    <property type="project" value="InterPro"/>
</dbReference>
<feature type="compositionally biased region" description="Basic and acidic residues" evidence="6">
    <location>
        <begin position="543"/>
        <end position="562"/>
    </location>
</feature>
<dbReference type="Pfam" id="PF04824">
    <property type="entry name" value="Rad21_Rec8"/>
    <property type="match status" value="1"/>
</dbReference>
<keyword evidence="10" id="KW-1185">Reference proteome</keyword>
<dbReference type="GO" id="GO:0005634">
    <property type="term" value="C:nucleus"/>
    <property type="evidence" value="ECO:0007669"/>
    <property type="project" value="UniProtKB-SubCell"/>
</dbReference>
<dbReference type="InterPro" id="IPR039781">
    <property type="entry name" value="Rad21/Rec8-like"/>
</dbReference>
<protein>
    <submittedName>
        <fullName evidence="9">Double-strand-break repair protein rad21 isoform X1</fullName>
    </submittedName>
</protein>
<feature type="region of interest" description="Disordered" evidence="6">
    <location>
        <begin position="543"/>
        <end position="597"/>
    </location>
</feature>
<dbReference type="PANTHER" id="PTHR12585">
    <property type="entry name" value="SCC1 / RAD21 FAMILY MEMBER"/>
    <property type="match status" value="1"/>
</dbReference>
<dbReference type="GO" id="GO:0003682">
    <property type="term" value="F:chromatin binding"/>
    <property type="evidence" value="ECO:0007669"/>
    <property type="project" value="TreeGrafter"/>
</dbReference>
<dbReference type="SUPFAM" id="SSF46785">
    <property type="entry name" value="Winged helix' DNA-binding domain"/>
    <property type="match status" value="1"/>
</dbReference>
<evidence type="ECO:0000256" key="2">
    <source>
        <dbReference type="ARBA" id="ARBA00004286"/>
    </source>
</evidence>
<dbReference type="EMBL" id="JASAOG010000177">
    <property type="protein sequence ID" value="KAK0045662.1"/>
    <property type="molecule type" value="Genomic_DNA"/>
</dbReference>
<feature type="region of interest" description="Disordered" evidence="6">
    <location>
        <begin position="940"/>
        <end position="963"/>
    </location>
</feature>
<name>A0AAD8EYY7_BIOPF</name>
<sequence length="1032" mass="113842">MFYASFVLNKKGPLAKIWLAAHWDKKLTKAHVFETNIDSSVEAILKPKVKMALRTSGHLLLGVVRIYSRKAKYLLADCNEAFVKIKMAFRPGVVDLPEENREAAVAAITLQENFHDFETTLADLEDINVQAQFSVNQSRPEEITMREDLGSITLMGDDGFGPFEDDSLGELITNEQFSYIIYGEAYTFDERPLRDDYLCDLLDKALTLKATHDTCLFCRLSNYAECICKYSSFTNNSCSDKICDRTIRLDSGLETDINSCDKTLEDSSAFIQSIYSDHSTPLKMPGSCSNPFDDEQRYCLRPDMLSPSTSECEPLASPSGAVRKLIFSPGAGYCKRCCARLNSPRANRSPVEANFRPRIDHSDSGIGSEIDPGFYDMESEDDWDESESLNDSYCCSHNKSVSSLGSPSHSRAIPNASSLVCCHPLVALQHTCDKTTASITLSDLQHNCAAIATSTVKKKEDFCKPLELMTPIAEEDSYEKLAIKGCDVSEIILGEGDNNHETLAKPVYDVMLISNKGDVGFDEREILHDDSHLDDNIYKSSEMDAPKENQHQSPADKDKPLDIDLPPPVVGDGFGDGFIEDDDGCDEDNDDNFGDIDQDFFAQNFMGTDTLFEDPPAVSNVNVPQDASEAASGSPKRDEREKKSLGGEADAEETVPLQAAAAGTSAISSTMGEQTTLVHNEEEAFALEPLDITTVPGTERKGKRKRKLIVDEQKGIPSETMKLQLSDTSDIVSALDLAPPTKKLMLWKETGGVEKIAVLPGKPIISKDLIKYITRNLICKAVSDDYDSGSSKIDLDMAPEIARENERNSTLVDASKQMETIIEESFNATEPSVAVEPSINVSDISLNGPPAPKRSKRHEEPADISHRSEPIAPDNQSMFDHIPDISLQPTDIPADASSIVPSFNPLLDDGPPSVAPFSVAPPSVAPPSVAPGMTFDDLEQEQDAEQMPENAEQEEKRWSKRTQQMQQIFEQAFTFADTLSFKDMARNHNRKQAASRFYTLLVLKKHQAICTRQDEPFGDILITKGPHFGVAC</sequence>
<dbReference type="InterPro" id="IPR006910">
    <property type="entry name" value="Rad21_Rec8_N"/>
</dbReference>
<proteinExistence type="inferred from homology"/>
<evidence type="ECO:0000256" key="6">
    <source>
        <dbReference type="SAM" id="MobiDB-lite"/>
    </source>
</evidence>
<comment type="subcellular location">
    <subcellularLocation>
        <location evidence="2">Chromosome</location>
    </subcellularLocation>
    <subcellularLocation>
        <location evidence="1">Nucleus</location>
    </subcellularLocation>
</comment>
<keyword evidence="4" id="KW-0158">Chromosome</keyword>
<comment type="similarity">
    <text evidence="3">Belongs to the rad21 family.</text>
</comment>
<dbReference type="InterPro" id="IPR023093">
    <property type="entry name" value="ScpA-like_C"/>
</dbReference>
<feature type="region of interest" description="Disordered" evidence="6">
    <location>
        <begin position="839"/>
        <end position="876"/>
    </location>
</feature>
<feature type="domain" description="Rad21/Rec8-like protein C-terminal eukaryotic" evidence="7">
    <location>
        <begin position="979"/>
        <end position="1028"/>
    </location>
</feature>
<evidence type="ECO:0000256" key="5">
    <source>
        <dbReference type="ARBA" id="ARBA00023242"/>
    </source>
</evidence>
<evidence type="ECO:0000256" key="3">
    <source>
        <dbReference type="ARBA" id="ARBA00009870"/>
    </source>
</evidence>
<dbReference type="InterPro" id="IPR006909">
    <property type="entry name" value="Rad21/Rec8_C_eu"/>
</dbReference>
<dbReference type="GO" id="GO:1990414">
    <property type="term" value="P:replication-born double-strand break repair via sister chromatid exchange"/>
    <property type="evidence" value="ECO:0007669"/>
    <property type="project" value="TreeGrafter"/>
</dbReference>
<dbReference type="Pfam" id="PF04825">
    <property type="entry name" value="Rad21_Rec8_N"/>
    <property type="match status" value="1"/>
</dbReference>
<feature type="domain" description="Rad21/Rec8-like protein N-terminal" evidence="8">
    <location>
        <begin position="1"/>
        <end position="102"/>
    </location>
</feature>
<feature type="compositionally biased region" description="Basic and acidic residues" evidence="6">
    <location>
        <begin position="857"/>
        <end position="869"/>
    </location>
</feature>
<evidence type="ECO:0000259" key="7">
    <source>
        <dbReference type="Pfam" id="PF04824"/>
    </source>
</evidence>
<dbReference type="AlphaFoldDB" id="A0AAD8EYY7"/>
<evidence type="ECO:0000313" key="9">
    <source>
        <dbReference type="EMBL" id="KAK0045662.1"/>
    </source>
</evidence>
<dbReference type="InterPro" id="IPR036390">
    <property type="entry name" value="WH_DNA-bd_sf"/>
</dbReference>
<gene>
    <name evidence="9" type="ORF">Bpfe_024914</name>
</gene>
<dbReference type="CDD" id="cd21792">
    <property type="entry name" value="Rad21_Rec8_M_NXP1-like"/>
    <property type="match status" value="1"/>
</dbReference>
<dbReference type="InterPro" id="IPR049589">
    <property type="entry name" value="NXP1_M-like"/>
</dbReference>
<reference evidence="9" key="1">
    <citation type="journal article" date="2023" name="PLoS Negl. Trop. Dis.">
        <title>A genome sequence for Biomphalaria pfeifferi, the major vector snail for the human-infecting parasite Schistosoma mansoni.</title>
        <authorList>
            <person name="Bu L."/>
            <person name="Lu L."/>
            <person name="Laidemitt M.R."/>
            <person name="Zhang S.M."/>
            <person name="Mutuku M."/>
            <person name="Mkoji G."/>
            <person name="Steinauer M."/>
            <person name="Loker E.S."/>
        </authorList>
    </citation>
    <scope>NUCLEOTIDE SEQUENCE</scope>
    <source>
        <strain evidence="9">KasaAsao</strain>
    </source>
</reference>
<evidence type="ECO:0000313" key="10">
    <source>
        <dbReference type="Proteomes" id="UP001233172"/>
    </source>
</evidence>